<dbReference type="EMBL" id="BDHI01000004">
    <property type="protein sequence ID" value="GCB20094.1"/>
    <property type="molecule type" value="Genomic_DNA"/>
</dbReference>
<gene>
    <name evidence="3" type="ORF">AAWM_02979</name>
</gene>
<evidence type="ECO:0000259" key="2">
    <source>
        <dbReference type="PROSITE" id="PS50097"/>
    </source>
</evidence>
<sequence>MSAGFDTLKALLSRMREDGKFSDLLVRCQSSTFHVHCCIVCPQSPFFDKAANGNFEESESRVINIHDDPFIVSKLFDFLYRADYDDSPDDTDGPAADNESAANQEGISPTERISQDALSRQWRRAQTNVQIYIIADKYMIEGLKDISKRKLNSNMENNWDDCGFLTVVSDVYGSQCPPRSDLREIIIRFALRHLGTLQKFRQFDDARKEYPEFVEVRFSPSKSPCSRARCLVALDNRHAFGFTHTLSQRLWKIMAMRELLFRLLSVSYGLSAIEVEERLNGTGFLLLPMEPGCNRYGAFWSCNSTAPFVGPQFVAQLSCMSPPEKAVVAAFPCVTEGKGRGLEAGF</sequence>
<dbReference type="InterPro" id="IPR000210">
    <property type="entry name" value="BTB/POZ_dom"/>
</dbReference>
<evidence type="ECO:0000256" key="1">
    <source>
        <dbReference type="SAM" id="MobiDB-lite"/>
    </source>
</evidence>
<dbReference type="STRING" id="105351.A0A401KL95"/>
<evidence type="ECO:0000313" key="4">
    <source>
        <dbReference type="Proteomes" id="UP000286921"/>
    </source>
</evidence>
<dbReference type="SUPFAM" id="SSF54695">
    <property type="entry name" value="POZ domain"/>
    <property type="match status" value="1"/>
</dbReference>
<dbReference type="PANTHER" id="PTHR47843">
    <property type="entry name" value="BTB DOMAIN-CONTAINING PROTEIN-RELATED"/>
    <property type="match status" value="1"/>
</dbReference>
<name>A0A401KL95_ASPAW</name>
<dbReference type="AlphaFoldDB" id="A0A401KL95"/>
<proteinExistence type="predicted"/>
<feature type="region of interest" description="Disordered" evidence="1">
    <location>
        <begin position="87"/>
        <end position="113"/>
    </location>
</feature>
<organism evidence="3 4">
    <name type="scientific">Aspergillus awamori</name>
    <name type="common">Black koji mold</name>
    <dbReference type="NCBI Taxonomy" id="105351"/>
    <lineage>
        <taxon>Eukaryota</taxon>
        <taxon>Fungi</taxon>
        <taxon>Dikarya</taxon>
        <taxon>Ascomycota</taxon>
        <taxon>Pezizomycotina</taxon>
        <taxon>Eurotiomycetes</taxon>
        <taxon>Eurotiomycetidae</taxon>
        <taxon>Eurotiales</taxon>
        <taxon>Aspergillaceae</taxon>
        <taxon>Aspergillus</taxon>
    </lineage>
</organism>
<dbReference type="Gene3D" id="3.30.710.10">
    <property type="entry name" value="Potassium Channel Kv1.1, Chain A"/>
    <property type="match status" value="1"/>
</dbReference>
<dbReference type="PROSITE" id="PS50097">
    <property type="entry name" value="BTB"/>
    <property type="match status" value="1"/>
</dbReference>
<protein>
    <recommendedName>
        <fullName evidence="2">BTB domain-containing protein</fullName>
    </recommendedName>
</protein>
<dbReference type="Pfam" id="PF00651">
    <property type="entry name" value="BTB"/>
    <property type="match status" value="1"/>
</dbReference>
<evidence type="ECO:0000313" key="3">
    <source>
        <dbReference type="EMBL" id="GCB20094.1"/>
    </source>
</evidence>
<keyword evidence="4" id="KW-1185">Reference proteome</keyword>
<dbReference type="CDD" id="cd18186">
    <property type="entry name" value="BTB_POZ_ZBTB_KLHL-like"/>
    <property type="match status" value="1"/>
</dbReference>
<dbReference type="PANTHER" id="PTHR47843:SF5">
    <property type="entry name" value="BTB_POZ DOMAIN PROTEIN"/>
    <property type="match status" value="1"/>
</dbReference>
<feature type="domain" description="BTB" evidence="2">
    <location>
        <begin position="22"/>
        <end position="88"/>
    </location>
</feature>
<dbReference type="Proteomes" id="UP000286921">
    <property type="component" value="Unassembled WGS sequence"/>
</dbReference>
<dbReference type="InterPro" id="IPR011333">
    <property type="entry name" value="SKP1/BTB/POZ_sf"/>
</dbReference>
<comment type="caution">
    <text evidence="3">The sequence shown here is derived from an EMBL/GenBank/DDBJ whole genome shotgun (WGS) entry which is preliminary data.</text>
</comment>
<accession>A0A401KL95</accession>
<reference evidence="3 4" key="1">
    <citation type="submission" date="2016-09" db="EMBL/GenBank/DDBJ databases">
        <title>Aspergillus awamori IFM 58123T.</title>
        <authorList>
            <person name="Kusuya Y."/>
            <person name="Shimizu M."/>
            <person name="Takahashi H."/>
            <person name="Yaguchi T."/>
        </authorList>
    </citation>
    <scope>NUCLEOTIDE SEQUENCE [LARGE SCALE GENOMIC DNA]</scope>
    <source>
        <strain evidence="3 4">IFM 58123</strain>
    </source>
</reference>